<dbReference type="PANTHER" id="PTHR35330:SF1">
    <property type="entry name" value="SIROHEME BIOSYNTHESIS PROTEIN MET8"/>
    <property type="match status" value="1"/>
</dbReference>
<dbReference type="SUPFAM" id="SSF51735">
    <property type="entry name" value="NAD(P)-binding Rossmann-fold domains"/>
    <property type="match status" value="1"/>
</dbReference>
<dbReference type="GO" id="GO:0019354">
    <property type="term" value="P:siroheme biosynthetic process"/>
    <property type="evidence" value="ECO:0007669"/>
    <property type="project" value="UniProtKB-UniPathway"/>
</dbReference>
<name>A0A1E5GT26_9ENTE</name>
<reference evidence="8" key="1">
    <citation type="submission" date="2016-09" db="EMBL/GenBank/DDBJ databases">
        <authorList>
            <person name="Gulvik C.A."/>
        </authorList>
    </citation>
    <scope>NUCLEOTIDE SEQUENCE [LARGE SCALE GENOMIC DNA]</scope>
    <source>
        <strain evidence="8">LMG 26306</strain>
    </source>
</reference>
<gene>
    <name evidence="7" type="ORF">BCR23_08090</name>
</gene>
<sequence>MYPIMLELTEKKIVIIGGGKIALRKTLGILKANGQVTLVAPTFLDEFYELKNINLITATYTAEYIQEAHLIFACTDSQAINQQIVKEASEHQWVNDCSKKENSDFYNMSTIERQDYLIALSSYGKDPASVKEKKRELTNLLEKEIDNK</sequence>
<dbReference type="NCBIfam" id="TIGR01470">
    <property type="entry name" value="cysG_Nterm"/>
    <property type="match status" value="1"/>
</dbReference>
<keyword evidence="8" id="KW-1185">Reference proteome</keyword>
<dbReference type="GO" id="GO:0043115">
    <property type="term" value="F:precorrin-2 dehydrogenase activity"/>
    <property type="evidence" value="ECO:0007669"/>
    <property type="project" value="UniProtKB-EC"/>
</dbReference>
<comment type="caution">
    <text evidence="7">The sequence shown here is derived from an EMBL/GenBank/DDBJ whole genome shotgun (WGS) entry which is preliminary data.</text>
</comment>
<comment type="pathway">
    <text evidence="1">Porphyrin-containing compound metabolism; siroheme biosynthesis; sirohydrochlorin from precorrin-2: step 1/1.</text>
</comment>
<evidence type="ECO:0000256" key="4">
    <source>
        <dbReference type="ARBA" id="ARBA00023027"/>
    </source>
</evidence>
<evidence type="ECO:0000313" key="7">
    <source>
        <dbReference type="EMBL" id="OEG15420.1"/>
    </source>
</evidence>
<dbReference type="InterPro" id="IPR036291">
    <property type="entry name" value="NAD(P)-bd_dom_sf"/>
</dbReference>
<dbReference type="AlphaFoldDB" id="A0A1E5GT26"/>
<dbReference type="RefSeq" id="WP_069635304.1">
    <property type="nucleotide sequence ID" value="NZ_JXKZ01000010.1"/>
</dbReference>
<comment type="catalytic activity">
    <reaction evidence="6">
        <text>precorrin-2 + NAD(+) = sirohydrochlorin + NADH + 2 H(+)</text>
        <dbReference type="Rhea" id="RHEA:15613"/>
        <dbReference type="ChEBI" id="CHEBI:15378"/>
        <dbReference type="ChEBI" id="CHEBI:57540"/>
        <dbReference type="ChEBI" id="CHEBI:57945"/>
        <dbReference type="ChEBI" id="CHEBI:58351"/>
        <dbReference type="ChEBI" id="CHEBI:58827"/>
        <dbReference type="EC" id="1.3.1.76"/>
    </reaction>
</comment>
<dbReference type="EC" id="1.3.1.76" evidence="2"/>
<dbReference type="Pfam" id="PF13241">
    <property type="entry name" value="NAD_binding_7"/>
    <property type="match status" value="1"/>
</dbReference>
<protein>
    <recommendedName>
        <fullName evidence="2">precorrin-2 dehydrogenase</fullName>
        <ecNumber evidence="2">1.3.1.76</ecNumber>
    </recommendedName>
</protein>
<proteinExistence type="predicted"/>
<dbReference type="STRING" id="903983.BCR23_08090"/>
<dbReference type="GO" id="GO:0004325">
    <property type="term" value="F:ferrochelatase activity"/>
    <property type="evidence" value="ECO:0007669"/>
    <property type="project" value="InterPro"/>
</dbReference>
<evidence type="ECO:0000313" key="8">
    <source>
        <dbReference type="Proteomes" id="UP000094764"/>
    </source>
</evidence>
<evidence type="ECO:0000256" key="6">
    <source>
        <dbReference type="ARBA" id="ARBA00047561"/>
    </source>
</evidence>
<keyword evidence="4" id="KW-0520">NAD</keyword>
<dbReference type="UniPathway" id="UPA00262">
    <property type="reaction ID" value="UER00222"/>
</dbReference>
<evidence type="ECO:0000256" key="5">
    <source>
        <dbReference type="ARBA" id="ARBA00023244"/>
    </source>
</evidence>
<evidence type="ECO:0000256" key="2">
    <source>
        <dbReference type="ARBA" id="ARBA00012400"/>
    </source>
</evidence>
<dbReference type="PANTHER" id="PTHR35330">
    <property type="entry name" value="SIROHEME BIOSYNTHESIS PROTEIN MET8"/>
    <property type="match status" value="1"/>
</dbReference>
<accession>A0A1E5GT26</accession>
<organism evidence="7 8">
    <name type="scientific">Enterococcus quebecensis</name>
    <dbReference type="NCBI Taxonomy" id="903983"/>
    <lineage>
        <taxon>Bacteria</taxon>
        <taxon>Bacillati</taxon>
        <taxon>Bacillota</taxon>
        <taxon>Bacilli</taxon>
        <taxon>Lactobacillales</taxon>
        <taxon>Enterococcaceae</taxon>
        <taxon>Enterococcus</taxon>
    </lineage>
</organism>
<evidence type="ECO:0000256" key="1">
    <source>
        <dbReference type="ARBA" id="ARBA00005010"/>
    </source>
</evidence>
<keyword evidence="3" id="KW-0560">Oxidoreductase</keyword>
<dbReference type="Proteomes" id="UP000094764">
    <property type="component" value="Unassembled WGS sequence"/>
</dbReference>
<dbReference type="EMBL" id="MIKB01000015">
    <property type="protein sequence ID" value="OEG15420.1"/>
    <property type="molecule type" value="Genomic_DNA"/>
</dbReference>
<keyword evidence="5" id="KW-0627">Porphyrin biosynthesis</keyword>
<dbReference type="InterPro" id="IPR006367">
    <property type="entry name" value="Sirohaem_synthase_N"/>
</dbReference>
<dbReference type="Gene3D" id="3.40.50.720">
    <property type="entry name" value="NAD(P)-binding Rossmann-like Domain"/>
    <property type="match status" value="1"/>
</dbReference>
<evidence type="ECO:0000256" key="3">
    <source>
        <dbReference type="ARBA" id="ARBA00023002"/>
    </source>
</evidence>
<dbReference type="InterPro" id="IPR028161">
    <property type="entry name" value="Met8-like"/>
</dbReference>
<dbReference type="OrthoDB" id="9773765at2"/>